<evidence type="ECO:0000256" key="6">
    <source>
        <dbReference type="ARBA" id="ARBA00023065"/>
    </source>
</evidence>
<accession>A0AAN8A951</accession>
<comment type="similarity">
    <text evidence="2">Belongs to the major facilitator superfamily.</text>
</comment>
<keyword evidence="4 8" id="KW-0812">Transmembrane</keyword>
<gene>
    <name evidence="9" type="ORF">RI543_001156</name>
</gene>
<keyword evidence="10" id="KW-1185">Reference proteome</keyword>
<evidence type="ECO:0008006" key="11">
    <source>
        <dbReference type="Google" id="ProtNLM"/>
    </source>
</evidence>
<evidence type="ECO:0000256" key="5">
    <source>
        <dbReference type="ARBA" id="ARBA00022989"/>
    </source>
</evidence>
<evidence type="ECO:0000256" key="1">
    <source>
        <dbReference type="ARBA" id="ARBA00004127"/>
    </source>
</evidence>
<dbReference type="Pfam" id="PF07690">
    <property type="entry name" value="MFS_1"/>
    <property type="match status" value="1"/>
</dbReference>
<feature type="transmembrane region" description="Helical" evidence="8">
    <location>
        <begin position="331"/>
        <end position="351"/>
    </location>
</feature>
<evidence type="ECO:0000256" key="8">
    <source>
        <dbReference type="SAM" id="Phobius"/>
    </source>
</evidence>
<evidence type="ECO:0000313" key="10">
    <source>
        <dbReference type="Proteomes" id="UP001306508"/>
    </source>
</evidence>
<organism evidence="9 10">
    <name type="scientific">Arxiozyma heterogenica</name>
    <dbReference type="NCBI Taxonomy" id="278026"/>
    <lineage>
        <taxon>Eukaryota</taxon>
        <taxon>Fungi</taxon>
        <taxon>Dikarya</taxon>
        <taxon>Ascomycota</taxon>
        <taxon>Saccharomycotina</taxon>
        <taxon>Saccharomycetes</taxon>
        <taxon>Saccharomycetales</taxon>
        <taxon>Saccharomycetaceae</taxon>
        <taxon>Arxiozyma</taxon>
    </lineage>
</organism>
<feature type="transmembrane region" description="Helical" evidence="8">
    <location>
        <begin position="140"/>
        <end position="160"/>
    </location>
</feature>
<feature type="transmembrane region" description="Helical" evidence="8">
    <location>
        <begin position="401"/>
        <end position="417"/>
    </location>
</feature>
<dbReference type="AlphaFoldDB" id="A0AAN8A951"/>
<evidence type="ECO:0000256" key="2">
    <source>
        <dbReference type="ARBA" id="ARBA00008335"/>
    </source>
</evidence>
<proteinExistence type="inferred from homology"/>
<dbReference type="GO" id="GO:0005774">
    <property type="term" value="C:vacuolar membrane"/>
    <property type="evidence" value="ECO:0007669"/>
    <property type="project" value="TreeGrafter"/>
</dbReference>
<dbReference type="PANTHER" id="PTHR23501:SF92">
    <property type="entry name" value="GLUTATHIONE EXCHANGER 1-RELATED"/>
    <property type="match status" value="1"/>
</dbReference>
<keyword evidence="7 8" id="KW-0472">Membrane</keyword>
<dbReference type="InterPro" id="IPR036259">
    <property type="entry name" value="MFS_trans_sf"/>
</dbReference>
<dbReference type="Proteomes" id="UP001306508">
    <property type="component" value="Unassembled WGS sequence"/>
</dbReference>
<feature type="transmembrane region" description="Helical" evidence="8">
    <location>
        <begin position="196"/>
        <end position="214"/>
    </location>
</feature>
<dbReference type="GO" id="GO:0005886">
    <property type="term" value="C:plasma membrane"/>
    <property type="evidence" value="ECO:0007669"/>
    <property type="project" value="TreeGrafter"/>
</dbReference>
<dbReference type="GO" id="GO:0005768">
    <property type="term" value="C:endosome"/>
    <property type="evidence" value="ECO:0007669"/>
    <property type="project" value="TreeGrafter"/>
</dbReference>
<dbReference type="InterPro" id="IPR011701">
    <property type="entry name" value="MFS"/>
</dbReference>
<protein>
    <recommendedName>
        <fullName evidence="11">Siderophore iron transporter 1</fullName>
    </recommendedName>
</protein>
<feature type="transmembrane region" description="Helical" evidence="8">
    <location>
        <begin position="363"/>
        <end position="381"/>
    </location>
</feature>
<comment type="subcellular location">
    <subcellularLocation>
        <location evidence="1">Endomembrane system</location>
        <topology evidence="1">Multi-pass membrane protein</topology>
    </subcellularLocation>
</comment>
<dbReference type="SUPFAM" id="SSF103473">
    <property type="entry name" value="MFS general substrate transporter"/>
    <property type="match status" value="1"/>
</dbReference>
<keyword evidence="5 8" id="KW-1133">Transmembrane helix</keyword>
<reference evidence="10" key="1">
    <citation type="submission" date="2023-07" db="EMBL/GenBank/DDBJ databases">
        <title>A draft genome of Kazachstania heterogenica Y-27499.</title>
        <authorList>
            <person name="Donic C."/>
            <person name="Kralova J.S."/>
            <person name="Fidel L."/>
            <person name="Ben-Dor S."/>
            <person name="Jung S."/>
        </authorList>
    </citation>
    <scope>NUCLEOTIDE SEQUENCE [LARGE SCALE GENOMIC DNA]</scope>
    <source>
        <strain evidence="10">Y27499</strain>
    </source>
</reference>
<dbReference type="FunFam" id="1.20.1250.20:FF:000197">
    <property type="entry name" value="Siderophore iron transporter 1"/>
    <property type="match status" value="1"/>
</dbReference>
<feature type="transmembrane region" description="Helical" evidence="8">
    <location>
        <begin position="172"/>
        <end position="190"/>
    </location>
</feature>
<dbReference type="Gene3D" id="1.20.1250.20">
    <property type="entry name" value="MFS general substrate transporter like domains"/>
    <property type="match status" value="2"/>
</dbReference>
<evidence type="ECO:0000256" key="4">
    <source>
        <dbReference type="ARBA" id="ARBA00022692"/>
    </source>
</evidence>
<evidence type="ECO:0000256" key="7">
    <source>
        <dbReference type="ARBA" id="ARBA00023136"/>
    </source>
</evidence>
<comment type="caution">
    <text evidence="9">The sequence shown here is derived from an EMBL/GenBank/DDBJ whole genome shotgun (WGS) entry which is preliminary data.</text>
</comment>
<dbReference type="PANTHER" id="PTHR23501">
    <property type="entry name" value="MAJOR FACILITATOR SUPERFAMILY"/>
    <property type="match status" value="1"/>
</dbReference>
<name>A0AAN8A951_9SACH</name>
<dbReference type="EMBL" id="JAWIZZ010000036">
    <property type="protein sequence ID" value="KAK5781316.1"/>
    <property type="molecule type" value="Genomic_DNA"/>
</dbReference>
<feature type="transmembrane region" description="Helical" evidence="8">
    <location>
        <begin position="437"/>
        <end position="460"/>
    </location>
</feature>
<keyword evidence="3" id="KW-0813">Transport</keyword>
<feature type="transmembrane region" description="Helical" evidence="8">
    <location>
        <begin position="467"/>
        <end position="486"/>
    </location>
</feature>
<evidence type="ECO:0000256" key="3">
    <source>
        <dbReference type="ARBA" id="ARBA00022448"/>
    </source>
</evidence>
<sequence>MTSANEDIKKIDMIDPSLDNNLNKIHTLFQRDTHSSLGSFTSSLKDEKIGLVDITQKNLTQTDESNINYNKDETKFSNSNPNTGARGVRAVQLYAKHYNHPIYRIMLFFSIFLVAYAYGLDGMVRYTYQASATSSYAQHSLLSTVNCIRSVIAAAGQIWFARASDIGGRFPLLIIAIIFYSMGTIIESQAVNVSRFAAGACFYQLGYTGIVLLLEVIAADFSNLNYRLLASFIPALPFIINTWISGDVTSAVGTRWKWGIGMWAFILPLSCIPLGCCLLHMKWLAYRNEDTRKQLLEIKEQQSEKGWRLPKSLSDFWNVYVMELFIDQLDFIGLLLSCVTFGCILIPFTLAGGLQTQWKTAHIIVPEVIGWVVALPLYLIWEIKFAKNPLTPWDLIKDRGILFALIIAFFINFIWYMQGDYMYTVLVVAVNESIKSATRITSLYSFVSVITGTILGIFIIKIRRTKPFIIFGAAMWFLSFGLLVHFRGDSSSHSGIIGSLCLLGFGAGFFTYTTQASIQASAKTHEKLAIITALYLATYNIGSALGGAISGAIWTQVLPKEISRRLQNETLSAEAYGSPFTFIYEYPWGSPERMMVTQAYRHVQKILCIVGLFFCVPLLFCTFMLRNYRLIDSVTLSEGNNVDSKIEENIVESNNKEFSEENSEPNLREKFIHWFK</sequence>
<feature type="transmembrane region" description="Helical" evidence="8">
    <location>
        <begin position="603"/>
        <end position="625"/>
    </location>
</feature>
<evidence type="ECO:0000313" key="9">
    <source>
        <dbReference type="EMBL" id="KAK5781316.1"/>
    </source>
</evidence>
<feature type="transmembrane region" description="Helical" evidence="8">
    <location>
        <begin position="533"/>
        <end position="554"/>
    </location>
</feature>
<feature type="transmembrane region" description="Helical" evidence="8">
    <location>
        <begin position="226"/>
        <end position="244"/>
    </location>
</feature>
<keyword evidence="6" id="KW-0406">Ion transport</keyword>
<feature type="transmembrane region" description="Helical" evidence="8">
    <location>
        <begin position="102"/>
        <end position="120"/>
    </location>
</feature>
<dbReference type="GO" id="GO:0015343">
    <property type="term" value="F:siderophore-iron transmembrane transporter activity"/>
    <property type="evidence" value="ECO:0007669"/>
    <property type="project" value="TreeGrafter"/>
</dbReference>
<feature type="transmembrane region" description="Helical" evidence="8">
    <location>
        <begin position="492"/>
        <end position="512"/>
    </location>
</feature>
<feature type="transmembrane region" description="Helical" evidence="8">
    <location>
        <begin position="256"/>
        <end position="279"/>
    </location>
</feature>
<dbReference type="FunFam" id="1.20.1250.20:FF:000412">
    <property type="entry name" value="SIT1p Ferrioxamine B transporter"/>
    <property type="match status" value="1"/>
</dbReference>